<evidence type="ECO:0000256" key="3">
    <source>
        <dbReference type="ARBA" id="ARBA00012737"/>
    </source>
</evidence>
<dbReference type="PANTHER" id="PTHR43284:SF1">
    <property type="entry name" value="ASPARAGINE SYNTHETASE"/>
    <property type="match status" value="1"/>
</dbReference>
<keyword evidence="6 9" id="KW-0061">Asparagine biosynthesis</keyword>
<dbReference type="CDD" id="cd01991">
    <property type="entry name" value="Asn_synthase_B_C"/>
    <property type="match status" value="1"/>
</dbReference>
<dbReference type="InterPro" id="IPR017932">
    <property type="entry name" value="GATase_2_dom"/>
</dbReference>
<dbReference type="EMBL" id="NVCU01000202">
    <property type="protein sequence ID" value="PFT87221.1"/>
    <property type="molecule type" value="Genomic_DNA"/>
</dbReference>
<evidence type="ECO:0000256" key="7">
    <source>
        <dbReference type="ARBA" id="ARBA00022962"/>
    </source>
</evidence>
<comment type="similarity">
    <text evidence="2">Belongs to the asparagine synthetase family.</text>
</comment>
<feature type="site" description="Important for beta-aspartyl-AMP intermediate formation" evidence="11">
    <location>
        <position position="378"/>
    </location>
</feature>
<dbReference type="PROSITE" id="PS51278">
    <property type="entry name" value="GATASE_TYPE_2"/>
    <property type="match status" value="1"/>
</dbReference>
<organism evidence="13 14">
    <name type="scientific">Bacillus thuringiensis</name>
    <dbReference type="NCBI Taxonomy" id="1428"/>
    <lineage>
        <taxon>Bacteria</taxon>
        <taxon>Bacillati</taxon>
        <taxon>Bacillota</taxon>
        <taxon>Bacilli</taxon>
        <taxon>Bacillales</taxon>
        <taxon>Bacillaceae</taxon>
        <taxon>Bacillus</taxon>
        <taxon>Bacillus cereus group</taxon>
    </lineage>
</organism>
<dbReference type="Gene3D" id="3.40.50.620">
    <property type="entry name" value="HUPs"/>
    <property type="match status" value="1"/>
</dbReference>
<keyword evidence="9" id="KW-0028">Amino-acid biosynthesis</keyword>
<dbReference type="GO" id="GO:0004066">
    <property type="term" value="F:asparagine synthase (glutamine-hydrolyzing) activity"/>
    <property type="evidence" value="ECO:0007669"/>
    <property type="project" value="UniProtKB-EC"/>
</dbReference>
<evidence type="ECO:0000256" key="9">
    <source>
        <dbReference type="PIRSR" id="PIRSR001589-1"/>
    </source>
</evidence>
<protein>
    <recommendedName>
        <fullName evidence="3">asparagine synthase (glutamine-hydrolyzing)</fullName>
        <ecNumber evidence="3">6.3.5.4</ecNumber>
    </recommendedName>
</protein>
<feature type="domain" description="Glutamine amidotransferase type-2" evidence="12">
    <location>
        <begin position="2"/>
        <end position="216"/>
    </location>
</feature>
<dbReference type="Pfam" id="PF13537">
    <property type="entry name" value="GATase_7"/>
    <property type="match status" value="1"/>
</dbReference>
<evidence type="ECO:0000256" key="5">
    <source>
        <dbReference type="ARBA" id="ARBA00022840"/>
    </source>
</evidence>
<dbReference type="GO" id="GO:0006529">
    <property type="term" value="P:asparagine biosynthetic process"/>
    <property type="evidence" value="ECO:0007669"/>
    <property type="project" value="UniProtKB-KW"/>
</dbReference>
<dbReference type="NCBIfam" id="TIGR01536">
    <property type="entry name" value="asn_synth_AEB"/>
    <property type="match status" value="1"/>
</dbReference>
<dbReference type="InterPro" id="IPR033738">
    <property type="entry name" value="AsnB_N"/>
</dbReference>
<comment type="pathway">
    <text evidence="1">Amino-acid biosynthesis; L-asparagine biosynthesis; L-asparagine from L-aspartate (L-Gln route): step 1/1.</text>
</comment>
<evidence type="ECO:0000256" key="8">
    <source>
        <dbReference type="ARBA" id="ARBA00048741"/>
    </source>
</evidence>
<reference evidence="13 14" key="1">
    <citation type="submission" date="2017-09" db="EMBL/GenBank/DDBJ databases">
        <title>Large-scale bioinformatics analysis of Bacillus genomes uncovers conserved roles of natural products in bacterial physiology.</title>
        <authorList>
            <consortium name="Agbiome Team Llc"/>
            <person name="Bleich R.M."/>
            <person name="Grubbs K.J."/>
            <person name="Santa Maria K.C."/>
            <person name="Allen S.E."/>
            <person name="Farag S."/>
            <person name="Shank E.A."/>
            <person name="Bowers A."/>
        </authorList>
    </citation>
    <scope>NUCLEOTIDE SEQUENCE [LARGE SCALE GENOMIC DNA]</scope>
    <source>
        <strain evidence="13 14">AFS064137</strain>
    </source>
</reference>
<dbReference type="InterPro" id="IPR006426">
    <property type="entry name" value="Asn_synth_AEB"/>
</dbReference>
<dbReference type="AlphaFoldDB" id="A0A9X7G0T2"/>
<dbReference type="PANTHER" id="PTHR43284">
    <property type="entry name" value="ASPARAGINE SYNTHETASE (GLUTAMINE-HYDROLYZING)"/>
    <property type="match status" value="1"/>
</dbReference>
<keyword evidence="4 10" id="KW-0547">Nucleotide-binding</keyword>
<dbReference type="RefSeq" id="WP_098679445.1">
    <property type="nucleotide sequence ID" value="NZ_NVCU01000202.1"/>
</dbReference>
<evidence type="ECO:0000256" key="4">
    <source>
        <dbReference type="ARBA" id="ARBA00022741"/>
    </source>
</evidence>
<evidence type="ECO:0000256" key="11">
    <source>
        <dbReference type="PIRSR" id="PIRSR001589-3"/>
    </source>
</evidence>
<keyword evidence="5 10" id="KW-0067">ATP-binding</keyword>
<evidence type="ECO:0000313" key="13">
    <source>
        <dbReference type="EMBL" id="PFT87221.1"/>
    </source>
</evidence>
<dbReference type="InterPro" id="IPR014729">
    <property type="entry name" value="Rossmann-like_a/b/a_fold"/>
</dbReference>
<keyword evidence="7 9" id="KW-0315">Glutamine amidotransferase</keyword>
<proteinExistence type="inferred from homology"/>
<evidence type="ECO:0000256" key="1">
    <source>
        <dbReference type="ARBA" id="ARBA00005187"/>
    </source>
</evidence>
<comment type="catalytic activity">
    <reaction evidence="8">
        <text>L-aspartate + L-glutamine + ATP + H2O = L-asparagine + L-glutamate + AMP + diphosphate + H(+)</text>
        <dbReference type="Rhea" id="RHEA:12228"/>
        <dbReference type="ChEBI" id="CHEBI:15377"/>
        <dbReference type="ChEBI" id="CHEBI:15378"/>
        <dbReference type="ChEBI" id="CHEBI:29985"/>
        <dbReference type="ChEBI" id="CHEBI:29991"/>
        <dbReference type="ChEBI" id="CHEBI:30616"/>
        <dbReference type="ChEBI" id="CHEBI:33019"/>
        <dbReference type="ChEBI" id="CHEBI:58048"/>
        <dbReference type="ChEBI" id="CHEBI:58359"/>
        <dbReference type="ChEBI" id="CHEBI:456215"/>
        <dbReference type="EC" id="6.3.5.4"/>
    </reaction>
</comment>
<dbReference type="PIRSF" id="PIRSF001589">
    <property type="entry name" value="Asn_synthetase_glu-h"/>
    <property type="match status" value="1"/>
</dbReference>
<feature type="active site" description="For GATase activity" evidence="9">
    <location>
        <position position="2"/>
    </location>
</feature>
<accession>A0A9X7G0T2</accession>
<evidence type="ECO:0000259" key="12">
    <source>
        <dbReference type="PROSITE" id="PS51278"/>
    </source>
</evidence>
<evidence type="ECO:0000313" key="14">
    <source>
        <dbReference type="Proteomes" id="UP000225910"/>
    </source>
</evidence>
<name>A0A9X7G0T2_BACTU</name>
<dbReference type="InterPro" id="IPR051786">
    <property type="entry name" value="ASN_synthetase/amidase"/>
</dbReference>
<feature type="binding site" evidence="10">
    <location>
        <begin position="376"/>
        <end position="377"/>
    </location>
    <ligand>
        <name>ATP</name>
        <dbReference type="ChEBI" id="CHEBI:30616"/>
    </ligand>
</feature>
<dbReference type="Gene3D" id="3.60.20.10">
    <property type="entry name" value="Glutamine Phosphoribosylpyrophosphate, subunit 1, domain 1"/>
    <property type="match status" value="1"/>
</dbReference>
<evidence type="ECO:0000256" key="10">
    <source>
        <dbReference type="PIRSR" id="PIRSR001589-2"/>
    </source>
</evidence>
<evidence type="ECO:0000256" key="2">
    <source>
        <dbReference type="ARBA" id="ARBA00005752"/>
    </source>
</evidence>
<dbReference type="Proteomes" id="UP000225910">
    <property type="component" value="Unassembled WGS sequence"/>
</dbReference>
<gene>
    <name evidence="13" type="primary">asnB</name>
    <name evidence="13" type="ORF">COK81_20995</name>
</gene>
<comment type="caution">
    <text evidence="13">The sequence shown here is derived from an EMBL/GenBank/DDBJ whole genome shotgun (WGS) entry which is preliminary data.</text>
</comment>
<dbReference type="EC" id="6.3.5.4" evidence="3"/>
<evidence type="ECO:0000256" key="6">
    <source>
        <dbReference type="ARBA" id="ARBA00022888"/>
    </source>
</evidence>
<dbReference type="Pfam" id="PF00733">
    <property type="entry name" value="Asn_synthase"/>
    <property type="match status" value="1"/>
</dbReference>
<dbReference type="SUPFAM" id="SSF52402">
    <property type="entry name" value="Adenine nucleotide alpha hydrolases-like"/>
    <property type="match status" value="1"/>
</dbReference>
<dbReference type="GO" id="GO:0005524">
    <property type="term" value="F:ATP binding"/>
    <property type="evidence" value="ECO:0007669"/>
    <property type="project" value="UniProtKB-KW"/>
</dbReference>
<feature type="binding site" evidence="10">
    <location>
        <position position="102"/>
    </location>
    <ligand>
        <name>L-glutamine</name>
        <dbReference type="ChEBI" id="CHEBI:58359"/>
    </ligand>
</feature>
<dbReference type="InterPro" id="IPR001962">
    <property type="entry name" value="Asn_synthase"/>
</dbReference>
<dbReference type="SUPFAM" id="SSF56235">
    <property type="entry name" value="N-terminal nucleophile aminohydrolases (Ntn hydrolases)"/>
    <property type="match status" value="1"/>
</dbReference>
<dbReference type="InterPro" id="IPR029055">
    <property type="entry name" value="Ntn_hydrolases_N"/>
</dbReference>
<dbReference type="CDD" id="cd00712">
    <property type="entry name" value="AsnB"/>
    <property type="match status" value="1"/>
</dbReference>
<sequence>MCGIAGWIDWSKDLSQEKRTLLQMTDAISHRGPDAEGFWCSKHAILGHRRLIVIDPEGGIQPMIYKEGKYTIALTFNGEIYNYQALRKELIEKGHIFHTHSDTEVLLHAYVEWQEECVKHLNGIFAFGIWDERYKKLMLCRDHLGVKPLFFAERDNAILFGSEIKALLAHPLVKAEINKEGLTELFGLGPMRTPGHAIFKDITELRAGHYLIATSEETRIEQYWKLKSQPHTDDVDTTITTIRTMLEDTVQRQLIADKPVVCMLSGGLDSSGLTALSGEVYRQKQERLQTYSLTFTNEEQEFETDFLRRDRDEPWAQRVAEHIGTEHHSIELGTDALIEHLLMPMRARDLPGSGEIETSLYLLFKEMKQDATVALSGESADEVFSGYPWFHQEEFLEAKQFPWRLHHSYIATILSKELKEHIHLEEYQKQKFQEAVREVPFLSEEMDIQKQQRQMSYLFITRFLPFMLERKDRTSMMNGFEVRVPFCDYRLVEYVWNVPFDMKSMDRIEKGILRRAFQHVLPEDVRYRKKSAYPSTKDSLYIQKVSEWMLHIIEDSTSPILPLIDVHKVQGIARGMDEEIYGNDAKDVLDYLIQLNAWLQEYQIQIV</sequence>